<protein>
    <submittedName>
        <fullName evidence="3">Uncharacterized protein</fullName>
    </submittedName>
</protein>
<dbReference type="Proteomes" id="UP000015455">
    <property type="component" value="Unassembled WGS sequence"/>
</dbReference>
<dbReference type="NCBIfam" id="TIGR00051">
    <property type="entry name" value="YbgC/FadM family acyl-CoA thioesterase"/>
    <property type="match status" value="1"/>
</dbReference>
<dbReference type="NCBIfam" id="TIGR02799">
    <property type="entry name" value="thio_ybgC"/>
    <property type="match status" value="1"/>
</dbReference>
<accession>S9ZRK2</accession>
<dbReference type="InterPro" id="IPR014166">
    <property type="entry name" value="Tol-Pal_acyl-CoA_thioesterase"/>
</dbReference>
<sequence length="144" mass="16001">MPPAQTAPPGSSSSILALRVYYEDTDAAGVVYYANYLRFCERARTEWLRELGIGQQALMASDGIAFVVRSVKADYLRAARLDDALEVITRISALRGASLLFEQDVQREGQLLFSAQVLVACIDQRRQKPTPIPTQLYSLFESLA</sequence>
<dbReference type="InterPro" id="IPR050563">
    <property type="entry name" value="4-hydroxybenzoyl-CoA_TE"/>
</dbReference>
<dbReference type="PANTHER" id="PTHR31793:SF37">
    <property type="entry name" value="ACYL-COA THIOESTER HYDROLASE YBGC"/>
    <property type="match status" value="1"/>
</dbReference>
<reference evidence="3 4" key="1">
    <citation type="submission" date="2013-06" db="EMBL/GenBank/DDBJ databases">
        <title>Draft genome sequence of Thauera terpenica.</title>
        <authorList>
            <person name="Liu B."/>
            <person name="Frostegard A.H."/>
            <person name="Shapleigh J.P."/>
        </authorList>
    </citation>
    <scope>NUCLEOTIDE SEQUENCE [LARGE SCALE GENOMIC DNA]</scope>
    <source>
        <strain evidence="3 4">58Eu</strain>
    </source>
</reference>
<proteinExistence type="inferred from homology"/>
<evidence type="ECO:0000313" key="3">
    <source>
        <dbReference type="EMBL" id="EPZ17246.1"/>
    </source>
</evidence>
<dbReference type="EMBL" id="ATJV01000001">
    <property type="protein sequence ID" value="EPZ17246.1"/>
    <property type="molecule type" value="Genomic_DNA"/>
</dbReference>
<dbReference type="STRING" id="1348657.M622_00325"/>
<dbReference type="eggNOG" id="COG0824">
    <property type="taxonomic scope" value="Bacteria"/>
</dbReference>
<organism evidence="3 4">
    <name type="scientific">Thauera terpenica 58Eu</name>
    <dbReference type="NCBI Taxonomy" id="1348657"/>
    <lineage>
        <taxon>Bacteria</taxon>
        <taxon>Pseudomonadati</taxon>
        <taxon>Pseudomonadota</taxon>
        <taxon>Betaproteobacteria</taxon>
        <taxon>Rhodocyclales</taxon>
        <taxon>Zoogloeaceae</taxon>
        <taxon>Thauera</taxon>
    </lineage>
</organism>
<dbReference type="FunFam" id="3.10.129.10:FF:000004">
    <property type="entry name" value="Tol-pal system-associated acyl-CoA thioesterase"/>
    <property type="match status" value="1"/>
</dbReference>
<evidence type="ECO:0000313" key="4">
    <source>
        <dbReference type="Proteomes" id="UP000015455"/>
    </source>
</evidence>
<dbReference type="PANTHER" id="PTHR31793">
    <property type="entry name" value="4-HYDROXYBENZOYL-COA THIOESTERASE FAMILY MEMBER"/>
    <property type="match status" value="1"/>
</dbReference>
<evidence type="ECO:0000256" key="2">
    <source>
        <dbReference type="ARBA" id="ARBA00022801"/>
    </source>
</evidence>
<keyword evidence="2" id="KW-0378">Hydrolase</keyword>
<dbReference type="CDD" id="cd00586">
    <property type="entry name" value="4HBT"/>
    <property type="match status" value="1"/>
</dbReference>
<dbReference type="PATRIC" id="fig|1348657.5.peg.65"/>
<dbReference type="Gene3D" id="3.10.129.10">
    <property type="entry name" value="Hotdog Thioesterase"/>
    <property type="match status" value="1"/>
</dbReference>
<comment type="similarity">
    <text evidence="1">Belongs to the 4-hydroxybenzoyl-CoA thioesterase family.</text>
</comment>
<dbReference type="SUPFAM" id="SSF54637">
    <property type="entry name" value="Thioesterase/thiol ester dehydrase-isomerase"/>
    <property type="match status" value="1"/>
</dbReference>
<name>S9ZRK2_9RHOO</name>
<dbReference type="InterPro" id="IPR029069">
    <property type="entry name" value="HotDog_dom_sf"/>
</dbReference>
<evidence type="ECO:0000256" key="1">
    <source>
        <dbReference type="ARBA" id="ARBA00005953"/>
    </source>
</evidence>
<gene>
    <name evidence="3" type="ORF">M622_00325</name>
</gene>
<keyword evidence="4" id="KW-1185">Reference proteome</keyword>
<comment type="caution">
    <text evidence="3">The sequence shown here is derived from an EMBL/GenBank/DDBJ whole genome shotgun (WGS) entry which is preliminary data.</text>
</comment>
<dbReference type="PIRSF" id="PIRSF003230">
    <property type="entry name" value="YbgC"/>
    <property type="match status" value="1"/>
</dbReference>
<dbReference type="InterPro" id="IPR006684">
    <property type="entry name" value="YbgC/YbaW"/>
</dbReference>
<dbReference type="GO" id="GO:0047617">
    <property type="term" value="F:fatty acyl-CoA hydrolase activity"/>
    <property type="evidence" value="ECO:0007669"/>
    <property type="project" value="TreeGrafter"/>
</dbReference>
<dbReference type="AlphaFoldDB" id="S9ZRK2"/>
<dbReference type="Pfam" id="PF13279">
    <property type="entry name" value="4HBT_2"/>
    <property type="match status" value="1"/>
</dbReference>